<evidence type="ECO:0000313" key="4">
    <source>
        <dbReference type="Proteomes" id="UP000072189"/>
    </source>
</evidence>
<comment type="caution">
    <text evidence="3">The sequence shown here is derived from an EMBL/GenBank/DDBJ whole genome shotgun (WGS) entry which is preliminary data.</text>
</comment>
<evidence type="ECO:0000256" key="2">
    <source>
        <dbReference type="SAM" id="Phobius"/>
    </source>
</evidence>
<accession>A0A147F9P6</accession>
<dbReference type="PATRIC" id="fig|2033.7.peg.1662"/>
<organism evidence="3 4">
    <name type="scientific">Microbacterium testaceum</name>
    <name type="common">Aureobacterium testaceum</name>
    <name type="synonym">Brevibacterium testaceum</name>
    <dbReference type="NCBI Taxonomy" id="2033"/>
    <lineage>
        <taxon>Bacteria</taxon>
        <taxon>Bacillati</taxon>
        <taxon>Actinomycetota</taxon>
        <taxon>Actinomycetes</taxon>
        <taxon>Micrococcales</taxon>
        <taxon>Microbacteriaceae</taxon>
        <taxon>Microbacterium</taxon>
    </lineage>
</organism>
<keyword evidence="2" id="KW-0812">Transmembrane</keyword>
<proteinExistence type="predicted"/>
<sequence>MLATEHSARPTDRPGHPTVRPSAIVAAQPVALTRRTCEDHPMADDDLPDSFEPGLRVPPRPQPPAPPVPKGDLRAASIIAIVTGSIVIAWHIFLVSVSAIADFDQFVWVQLGIWALALVSLVTGILSLNARMARELAAAGFIAGVAAALLSLGIGFFSGADFLP</sequence>
<feature type="transmembrane region" description="Helical" evidence="2">
    <location>
        <begin position="78"/>
        <end position="101"/>
    </location>
</feature>
<feature type="compositionally biased region" description="Pro residues" evidence="1">
    <location>
        <begin position="56"/>
        <end position="69"/>
    </location>
</feature>
<dbReference type="EMBL" id="LDRV01000029">
    <property type="protein sequence ID" value="KTS13292.1"/>
    <property type="molecule type" value="Genomic_DNA"/>
</dbReference>
<reference evidence="3 4" key="1">
    <citation type="journal article" date="2016" name="Front. Microbiol.">
        <title>Genomic Resource of Rice Seed Associated Bacteria.</title>
        <authorList>
            <person name="Midha S."/>
            <person name="Bansal K."/>
            <person name="Sharma S."/>
            <person name="Kumar N."/>
            <person name="Patil P.P."/>
            <person name="Chaudhry V."/>
            <person name="Patil P.B."/>
        </authorList>
    </citation>
    <scope>NUCLEOTIDE SEQUENCE [LARGE SCALE GENOMIC DNA]</scope>
    <source>
        <strain evidence="3 4">RSA3</strain>
    </source>
</reference>
<gene>
    <name evidence="3" type="ORF">RSA3_05400</name>
</gene>
<evidence type="ECO:0000313" key="3">
    <source>
        <dbReference type="EMBL" id="KTS13292.1"/>
    </source>
</evidence>
<dbReference type="AlphaFoldDB" id="A0A147F9P6"/>
<keyword evidence="2" id="KW-0472">Membrane</keyword>
<feature type="compositionally biased region" description="Basic and acidic residues" evidence="1">
    <location>
        <begin position="1"/>
        <end position="15"/>
    </location>
</feature>
<evidence type="ECO:0000256" key="1">
    <source>
        <dbReference type="SAM" id="MobiDB-lite"/>
    </source>
</evidence>
<protein>
    <submittedName>
        <fullName evidence="3">Uncharacterized protein</fullName>
    </submittedName>
</protein>
<feature type="region of interest" description="Disordered" evidence="1">
    <location>
        <begin position="37"/>
        <end position="69"/>
    </location>
</feature>
<name>A0A147F9P6_MICTE</name>
<feature type="transmembrane region" description="Helical" evidence="2">
    <location>
        <begin position="107"/>
        <end position="129"/>
    </location>
</feature>
<feature type="transmembrane region" description="Helical" evidence="2">
    <location>
        <begin position="136"/>
        <end position="157"/>
    </location>
</feature>
<feature type="region of interest" description="Disordered" evidence="1">
    <location>
        <begin position="1"/>
        <end position="24"/>
    </location>
</feature>
<dbReference type="Proteomes" id="UP000072189">
    <property type="component" value="Unassembled WGS sequence"/>
</dbReference>
<keyword evidence="2" id="KW-1133">Transmembrane helix</keyword>